<comment type="similarity">
    <text evidence="1">Belongs to the P-Pant transferase superfamily. Gsp/Sfp/HetI/AcpT family.</text>
</comment>
<dbReference type="RefSeq" id="WP_187587246.1">
    <property type="nucleotide sequence ID" value="NZ_JACLHY010000024.1"/>
</dbReference>
<dbReference type="InterPro" id="IPR037143">
    <property type="entry name" value="4-PPantetheinyl_Trfase_dom_sf"/>
</dbReference>
<keyword evidence="6" id="KW-1185">Reference proteome</keyword>
<evidence type="ECO:0000259" key="3">
    <source>
        <dbReference type="Pfam" id="PF01648"/>
    </source>
</evidence>
<dbReference type="InterPro" id="IPR008278">
    <property type="entry name" value="4-PPantetheinyl_Trfase_dom"/>
</dbReference>
<dbReference type="PANTHER" id="PTHR12215:SF10">
    <property type="entry name" value="L-AMINOADIPATE-SEMIALDEHYDE DEHYDROGENASE-PHOSPHOPANTETHEINYL TRANSFERASE"/>
    <property type="match status" value="1"/>
</dbReference>
<dbReference type="Pfam" id="PF01648">
    <property type="entry name" value="ACPS"/>
    <property type="match status" value="1"/>
</dbReference>
<name>A0ABR7QRX2_9FLAO</name>
<dbReference type="Pfam" id="PF22624">
    <property type="entry name" value="AASDHPPT_N"/>
    <property type="match status" value="1"/>
</dbReference>
<accession>A0ABR7QRX2</accession>
<feature type="domain" description="4'-phosphopantetheinyl transferase N-terminal" evidence="4">
    <location>
        <begin position="32"/>
        <end position="103"/>
    </location>
</feature>
<dbReference type="EMBL" id="JACLHY010000024">
    <property type="protein sequence ID" value="MBC8769913.1"/>
    <property type="molecule type" value="Genomic_DNA"/>
</dbReference>
<protein>
    <submittedName>
        <fullName evidence="5">4'-phosphopantetheinyl transferase superfamily protein</fullName>
    </submittedName>
</protein>
<evidence type="ECO:0000313" key="6">
    <source>
        <dbReference type="Proteomes" id="UP000618952"/>
    </source>
</evidence>
<evidence type="ECO:0000313" key="5">
    <source>
        <dbReference type="EMBL" id="MBC8769913.1"/>
    </source>
</evidence>
<sequence>MGAALTNYYDLEPETLHLWHVDVGTDLDSRYFNLLSEDEKIRAGKYRFTQDQHMFIKARAVLRILSGHYLQKDPIHIRFKYGAYGRPYFQDENSLLFNVSHSEGKAIIGFGKFTEMGTDIEKIKSDFNVLDIAGKFFSQSEIKSLTEIPKEEQNRAFFRCWTRKESFIKAKGDGLSLPLDSFSVTLDDDIKARLIETKWNPCEKENWKIFSYVQNDNYIVAVSVQGNVQKIKYRNWDEVYKRYNL</sequence>
<dbReference type="InterPro" id="IPR050559">
    <property type="entry name" value="P-Pant_transferase_sf"/>
</dbReference>
<organism evidence="5 6">
    <name type="scientific">Arenibacter arenosicollis</name>
    <dbReference type="NCBI Taxonomy" id="2762274"/>
    <lineage>
        <taxon>Bacteria</taxon>
        <taxon>Pseudomonadati</taxon>
        <taxon>Bacteroidota</taxon>
        <taxon>Flavobacteriia</taxon>
        <taxon>Flavobacteriales</taxon>
        <taxon>Flavobacteriaceae</taxon>
        <taxon>Arenibacter</taxon>
    </lineage>
</organism>
<dbReference type="PANTHER" id="PTHR12215">
    <property type="entry name" value="PHOSPHOPANTETHEINE TRANSFERASE"/>
    <property type="match status" value="1"/>
</dbReference>
<dbReference type="SUPFAM" id="SSF56214">
    <property type="entry name" value="4'-phosphopantetheinyl transferase"/>
    <property type="match status" value="2"/>
</dbReference>
<dbReference type="Proteomes" id="UP000618952">
    <property type="component" value="Unassembled WGS sequence"/>
</dbReference>
<keyword evidence="2 5" id="KW-0808">Transferase</keyword>
<dbReference type="GO" id="GO:0016740">
    <property type="term" value="F:transferase activity"/>
    <property type="evidence" value="ECO:0007669"/>
    <property type="project" value="UniProtKB-KW"/>
</dbReference>
<evidence type="ECO:0000259" key="4">
    <source>
        <dbReference type="Pfam" id="PF22624"/>
    </source>
</evidence>
<feature type="domain" description="4'-phosphopantetheinyl transferase" evidence="3">
    <location>
        <begin position="116"/>
        <end position="222"/>
    </location>
</feature>
<dbReference type="InterPro" id="IPR055066">
    <property type="entry name" value="AASDHPPT_N"/>
</dbReference>
<evidence type="ECO:0000256" key="2">
    <source>
        <dbReference type="ARBA" id="ARBA00022679"/>
    </source>
</evidence>
<comment type="caution">
    <text evidence="5">The sequence shown here is derived from an EMBL/GenBank/DDBJ whole genome shotgun (WGS) entry which is preliminary data.</text>
</comment>
<reference evidence="5 6" key="1">
    <citation type="submission" date="2020-08" db="EMBL/GenBank/DDBJ databases">
        <title>Arenibacter gaetbuli sp. nov., isolated from a sand dune.</title>
        <authorList>
            <person name="Park S."/>
            <person name="Yoon J.-H."/>
        </authorList>
    </citation>
    <scope>NUCLEOTIDE SEQUENCE [LARGE SCALE GENOMIC DNA]</scope>
    <source>
        <strain evidence="5 6">BSSL-BM3</strain>
    </source>
</reference>
<gene>
    <name evidence="5" type="ORF">H4O18_18085</name>
</gene>
<evidence type="ECO:0000256" key="1">
    <source>
        <dbReference type="ARBA" id="ARBA00010990"/>
    </source>
</evidence>
<proteinExistence type="inferred from homology"/>
<dbReference type="Gene3D" id="3.90.470.20">
    <property type="entry name" value="4'-phosphopantetheinyl transferase domain"/>
    <property type="match status" value="2"/>
</dbReference>